<keyword evidence="2" id="KW-1185">Reference proteome</keyword>
<dbReference type="WormBase" id="SRAE_0000049100">
    <property type="protein sequence ID" value="SRP09815"/>
    <property type="gene ID" value="WBGene00256235"/>
</dbReference>
<evidence type="ECO:0000313" key="1">
    <source>
        <dbReference type="EMBL" id="CEF61365.1"/>
    </source>
</evidence>
<dbReference type="Proteomes" id="UP000035682">
    <property type="component" value="Unplaced"/>
</dbReference>
<name>A0A090KV18_STRRB</name>
<dbReference type="GeneID" id="36373733"/>
<evidence type="ECO:0000313" key="4">
    <source>
        <dbReference type="WormBase" id="SRAE_0000049100"/>
    </source>
</evidence>
<reference evidence="3" key="3">
    <citation type="submission" date="2020-12" db="UniProtKB">
        <authorList>
            <consortium name="WormBaseParasite"/>
        </authorList>
    </citation>
    <scope>IDENTIFICATION</scope>
</reference>
<reference evidence="1" key="1">
    <citation type="submission" date="2014-09" db="EMBL/GenBank/DDBJ databases">
        <authorList>
            <person name="Aslett A.Martin."/>
        </authorList>
    </citation>
    <scope>NUCLEOTIDE SEQUENCE</scope>
    <source>
        <strain evidence="1">ED321 Heterogonic</strain>
    </source>
</reference>
<dbReference type="EMBL" id="LN609407">
    <property type="protein sequence ID" value="CEF61365.1"/>
    <property type="molecule type" value="Genomic_DNA"/>
</dbReference>
<sequence>MVNLLRDIYQDTKTFTSNITASAIKEMCESRNMIDKIKKPNVLFIKNINDSEIMNFAEKVASKLLHENSISSMKTNEETSLFDSTTDGEI</sequence>
<evidence type="ECO:0000313" key="3">
    <source>
        <dbReference type="WBParaSite" id="SRAE_0000049100.1"/>
    </source>
</evidence>
<dbReference type="AlphaFoldDB" id="A0A090KV18"/>
<organism evidence="1">
    <name type="scientific">Strongyloides ratti</name>
    <name type="common">Parasitic roundworm</name>
    <dbReference type="NCBI Taxonomy" id="34506"/>
    <lineage>
        <taxon>Eukaryota</taxon>
        <taxon>Metazoa</taxon>
        <taxon>Ecdysozoa</taxon>
        <taxon>Nematoda</taxon>
        <taxon>Chromadorea</taxon>
        <taxon>Rhabditida</taxon>
        <taxon>Tylenchina</taxon>
        <taxon>Panagrolaimomorpha</taxon>
        <taxon>Strongyloidoidea</taxon>
        <taxon>Strongyloididae</taxon>
        <taxon>Strongyloides</taxon>
    </lineage>
</organism>
<protein>
    <submittedName>
        <fullName evidence="1 3">Uncharacterized protein</fullName>
    </submittedName>
</protein>
<accession>A0A090KV18</accession>
<reference evidence="2" key="2">
    <citation type="submission" date="2014-09" db="EMBL/GenBank/DDBJ databases">
        <authorList>
            <person name="Martin A.A."/>
        </authorList>
    </citation>
    <scope>NUCLEOTIDE SEQUENCE</scope>
    <source>
        <strain evidence="2">ED321</strain>
    </source>
</reference>
<dbReference type="WBParaSite" id="SRAE_0000049100.1">
    <property type="protein sequence ID" value="SRAE_0000049100.1"/>
    <property type="gene ID" value="WBGene00256235"/>
</dbReference>
<dbReference type="RefSeq" id="XP_024500574.1">
    <property type="nucleotide sequence ID" value="XM_024646388.1"/>
</dbReference>
<dbReference type="CTD" id="36373733"/>
<gene>
    <name evidence="1 3 4" type="ORF">SRAE_0000049100</name>
</gene>
<evidence type="ECO:0000313" key="2">
    <source>
        <dbReference type="Proteomes" id="UP000035682"/>
    </source>
</evidence>
<proteinExistence type="predicted"/>